<sequence length="193" mass="21233">MVKSYTNSSSKTLQLTSAAVLTAVGILIPLVMPIKIVIGPASYTLGSHIPIVMAMFLSPVVALAVSVGTTLGFLMAGFPIVIVLRAFSHLVFATLGAIYLQKTQDSLGTIWKRQSFSLVINLIHALAEVLIVYFVTAFGQQNLDSNFFYTLFVLVGIGTLIHGMIDFELGYQFTKMLTNRTHLNFDNFSRHHY</sequence>
<comment type="caution">
    <text evidence="2">The sequence shown here is derived from an EMBL/GenBank/DDBJ whole genome shotgun (WGS) entry which is preliminary data.</text>
</comment>
<dbReference type="EMBL" id="WJQS01000007">
    <property type="protein sequence ID" value="MRI85892.1"/>
    <property type="molecule type" value="Genomic_DNA"/>
</dbReference>
<accession>A0A6I2GJ47</accession>
<feature type="transmembrane region" description="Helical" evidence="1">
    <location>
        <begin position="116"/>
        <end position="135"/>
    </location>
</feature>
<evidence type="ECO:0000256" key="1">
    <source>
        <dbReference type="SAM" id="Phobius"/>
    </source>
</evidence>
<dbReference type="Proteomes" id="UP000430975">
    <property type="component" value="Unassembled WGS sequence"/>
</dbReference>
<feature type="transmembrane region" description="Helical" evidence="1">
    <location>
        <begin position="12"/>
        <end position="31"/>
    </location>
</feature>
<gene>
    <name evidence="2" type="ORF">GIY09_08435</name>
</gene>
<feature type="transmembrane region" description="Helical" evidence="1">
    <location>
        <begin position="71"/>
        <end position="95"/>
    </location>
</feature>
<proteinExistence type="predicted"/>
<organism evidence="2 3">
    <name type="scientific">Fundicoccus ignavus</name>
    <dbReference type="NCBI Taxonomy" id="2664442"/>
    <lineage>
        <taxon>Bacteria</taxon>
        <taxon>Bacillati</taxon>
        <taxon>Bacillota</taxon>
        <taxon>Bacilli</taxon>
        <taxon>Lactobacillales</taxon>
        <taxon>Aerococcaceae</taxon>
        <taxon>Fundicoccus</taxon>
    </lineage>
</organism>
<keyword evidence="1" id="KW-1133">Transmembrane helix</keyword>
<keyword evidence="1" id="KW-0472">Membrane</keyword>
<name>A0A6I2GJ47_9LACT</name>
<evidence type="ECO:0008006" key="4">
    <source>
        <dbReference type="Google" id="ProtNLM"/>
    </source>
</evidence>
<feature type="transmembrane region" description="Helical" evidence="1">
    <location>
        <begin position="147"/>
        <end position="167"/>
    </location>
</feature>
<evidence type="ECO:0000313" key="2">
    <source>
        <dbReference type="EMBL" id="MRI85892.1"/>
    </source>
</evidence>
<keyword evidence="1" id="KW-0812">Transmembrane</keyword>
<evidence type="ECO:0000313" key="3">
    <source>
        <dbReference type="Proteomes" id="UP000430975"/>
    </source>
</evidence>
<protein>
    <recommendedName>
        <fullName evidence="4">Niacin transporter NiaX</fullName>
    </recommendedName>
</protein>
<dbReference type="RefSeq" id="WP_153863735.1">
    <property type="nucleotide sequence ID" value="NZ_WJQS01000007.1"/>
</dbReference>
<reference evidence="2 3" key="1">
    <citation type="submission" date="2019-11" db="EMBL/GenBank/DDBJ databases">
        <title>Characterisation of Fundicoccus ignavus gen. nov. sp. nov., a novel genus of the family Aerococcaceae isolated from bulk tank milk.</title>
        <authorList>
            <person name="Siebert A."/>
            <person name="Huptas C."/>
            <person name="Wenning M."/>
            <person name="Scherer S."/>
            <person name="Doll E.V."/>
        </authorList>
    </citation>
    <scope>NUCLEOTIDE SEQUENCE [LARGE SCALE GENOMIC DNA]</scope>
    <source>
        <strain evidence="2 3">WS4759</strain>
    </source>
</reference>
<dbReference type="AlphaFoldDB" id="A0A6I2GJ47"/>
<keyword evidence="3" id="KW-1185">Reference proteome</keyword>
<feature type="transmembrane region" description="Helical" evidence="1">
    <location>
        <begin position="43"/>
        <end position="65"/>
    </location>
</feature>